<evidence type="ECO:0000256" key="2">
    <source>
        <dbReference type="ARBA" id="ARBA00023180"/>
    </source>
</evidence>
<dbReference type="InterPro" id="IPR001314">
    <property type="entry name" value="Peptidase_S1A"/>
</dbReference>
<name>A0A9N9RMP5_9DIPT</name>
<dbReference type="InterPro" id="IPR051487">
    <property type="entry name" value="Ser/Thr_Proteases_Immune/Dev"/>
</dbReference>
<dbReference type="PRINTS" id="PR00722">
    <property type="entry name" value="CHYMOTRYPSIN"/>
</dbReference>
<dbReference type="InterPro" id="IPR009003">
    <property type="entry name" value="Peptidase_S1_PA"/>
</dbReference>
<comment type="similarity">
    <text evidence="3">Belongs to the peptidase S1 family. CLIP subfamily.</text>
</comment>
<dbReference type="PROSITE" id="PS50240">
    <property type="entry name" value="TRYPSIN_DOM"/>
    <property type="match status" value="1"/>
</dbReference>
<proteinExistence type="inferred from homology"/>
<reference evidence="6" key="2">
    <citation type="submission" date="2022-10" db="EMBL/GenBank/DDBJ databases">
        <authorList>
            <consortium name="ENA_rothamsted_submissions"/>
            <consortium name="culmorum"/>
            <person name="King R."/>
        </authorList>
    </citation>
    <scope>NUCLEOTIDE SEQUENCE</scope>
</reference>
<dbReference type="Pfam" id="PF00089">
    <property type="entry name" value="Trypsin"/>
    <property type="match status" value="1"/>
</dbReference>
<dbReference type="InterPro" id="IPR043504">
    <property type="entry name" value="Peptidase_S1_PA_chymotrypsin"/>
</dbReference>
<keyword evidence="7" id="KW-1185">Reference proteome</keyword>
<dbReference type="SUPFAM" id="SSF50494">
    <property type="entry name" value="Trypsin-like serine proteases"/>
    <property type="match status" value="1"/>
</dbReference>
<accession>A0A9N9RMP5</accession>
<feature type="signal peptide" evidence="4">
    <location>
        <begin position="1"/>
        <end position="22"/>
    </location>
</feature>
<dbReference type="InterPro" id="IPR018114">
    <property type="entry name" value="TRYPSIN_HIS"/>
</dbReference>
<protein>
    <recommendedName>
        <fullName evidence="5">Peptidase S1 domain-containing protein</fullName>
    </recommendedName>
</protein>
<keyword evidence="2" id="KW-0325">Glycoprotein</keyword>
<reference evidence="6" key="1">
    <citation type="submission" date="2022-01" db="EMBL/GenBank/DDBJ databases">
        <authorList>
            <person name="King R."/>
        </authorList>
    </citation>
    <scope>NUCLEOTIDE SEQUENCE</scope>
</reference>
<evidence type="ECO:0000256" key="4">
    <source>
        <dbReference type="SAM" id="SignalP"/>
    </source>
</evidence>
<feature type="chain" id="PRO_5040338611" description="Peptidase S1 domain-containing protein" evidence="4">
    <location>
        <begin position="23"/>
        <end position="415"/>
    </location>
</feature>
<dbReference type="GO" id="GO:0004252">
    <property type="term" value="F:serine-type endopeptidase activity"/>
    <property type="evidence" value="ECO:0007669"/>
    <property type="project" value="InterPro"/>
</dbReference>
<evidence type="ECO:0000313" key="6">
    <source>
        <dbReference type="EMBL" id="CAG9799657.1"/>
    </source>
</evidence>
<dbReference type="InterPro" id="IPR035914">
    <property type="entry name" value="Sperma_CUB_dom_sf"/>
</dbReference>
<organism evidence="6 7">
    <name type="scientific">Chironomus riparius</name>
    <dbReference type="NCBI Taxonomy" id="315576"/>
    <lineage>
        <taxon>Eukaryota</taxon>
        <taxon>Metazoa</taxon>
        <taxon>Ecdysozoa</taxon>
        <taxon>Arthropoda</taxon>
        <taxon>Hexapoda</taxon>
        <taxon>Insecta</taxon>
        <taxon>Pterygota</taxon>
        <taxon>Neoptera</taxon>
        <taxon>Endopterygota</taxon>
        <taxon>Diptera</taxon>
        <taxon>Nematocera</taxon>
        <taxon>Chironomoidea</taxon>
        <taxon>Chironomidae</taxon>
        <taxon>Chironominae</taxon>
        <taxon>Chironomus</taxon>
    </lineage>
</organism>
<keyword evidence="1" id="KW-1015">Disulfide bond</keyword>
<dbReference type="AlphaFoldDB" id="A0A9N9RMP5"/>
<feature type="domain" description="Peptidase S1" evidence="5">
    <location>
        <begin position="162"/>
        <end position="408"/>
    </location>
</feature>
<dbReference type="PANTHER" id="PTHR24256">
    <property type="entry name" value="TRYPTASE-RELATED"/>
    <property type="match status" value="1"/>
</dbReference>
<evidence type="ECO:0000313" key="7">
    <source>
        <dbReference type="Proteomes" id="UP001153620"/>
    </source>
</evidence>
<dbReference type="SMART" id="SM00020">
    <property type="entry name" value="Tryp_SPc"/>
    <property type="match status" value="1"/>
</dbReference>
<dbReference type="OrthoDB" id="6380398at2759"/>
<evidence type="ECO:0000256" key="3">
    <source>
        <dbReference type="ARBA" id="ARBA00024195"/>
    </source>
</evidence>
<dbReference type="Proteomes" id="UP001153620">
    <property type="component" value="Chromosome 1"/>
</dbReference>
<dbReference type="Gene3D" id="2.40.10.10">
    <property type="entry name" value="Trypsin-like serine proteases"/>
    <property type="match status" value="1"/>
</dbReference>
<evidence type="ECO:0000256" key="1">
    <source>
        <dbReference type="ARBA" id="ARBA00023157"/>
    </source>
</evidence>
<keyword evidence="4" id="KW-0732">Signal</keyword>
<dbReference type="EMBL" id="OU895877">
    <property type="protein sequence ID" value="CAG9799657.1"/>
    <property type="molecule type" value="Genomic_DNA"/>
</dbReference>
<evidence type="ECO:0000259" key="5">
    <source>
        <dbReference type="PROSITE" id="PS50240"/>
    </source>
</evidence>
<dbReference type="PROSITE" id="PS00134">
    <property type="entry name" value="TRYPSIN_HIS"/>
    <property type="match status" value="1"/>
</dbReference>
<dbReference type="SUPFAM" id="SSF49854">
    <property type="entry name" value="Spermadhesin, CUB domain"/>
    <property type="match status" value="1"/>
</dbReference>
<gene>
    <name evidence="6" type="ORF">CHIRRI_LOCUS2620</name>
</gene>
<dbReference type="InterPro" id="IPR001254">
    <property type="entry name" value="Trypsin_dom"/>
</dbReference>
<sequence length="415" mass="45777">MVLDKKFLLILILSIFIKKSICQTAADYVYCNTEKSFTVTNKALFIYFSEPGSTKTTCDYVVRSPTDTYISVELYHNLTGTGTSCTTQYVQISPNGDPLYRSAVKYCGLRDYYNPLRFNTIGNEVRFRVVSNDFKRTVQMRLIAYPITASNCTCSWNPSTRIANGQSSASTTFIGNAVLKTMINKFYEAICGATIISYKYSITAAHCVVYAKSFGLANVLLHVGRQNVTADVYADTVYSEQYIISAAVTHPNYNSVSGVNDIGYIKTTRDIRFSKGVGPACISFPYQTFSFPTGTSLTAIGFGGTEFAMGATIDKKSWILQSVRLIVNQTLVTGCNQLQKVCCQGLLVNGGRGDTCQRDSGGGIYAYINNLYYFVALTSEGLDCGMKNSYSINVHVPSYITWIKQVMGAELLCNK</sequence>
<dbReference type="GO" id="GO:0006508">
    <property type="term" value="P:proteolysis"/>
    <property type="evidence" value="ECO:0007669"/>
    <property type="project" value="InterPro"/>
</dbReference>